<dbReference type="AlphaFoldDB" id="A0A8C1Q3Z8"/>
<sequence length="250" mass="27748">GNCIFSLHTDYRYRHDLLSDSSRGAGGNYTVTSAALNHTGVYVCTAERGKPANYITISNTQLIWVTGVSPPVSLIVSPSRTQHFTSVSLSLSCEDQSNSTGWTVRRYSDRWGLKDCSSLRRGSQTGSSCTIRDTSTYDTGVYWCESESGEKHHPVNITVHSGVILESPVHPVTEGETLTLRCLYKNTTSPNLRADFYKDGSLIQSQTTEMIISTVSKSHEGFYSCKHPERGESPKSWISVTGETRNYKHY</sequence>
<dbReference type="InterPro" id="IPR036179">
    <property type="entry name" value="Ig-like_dom_sf"/>
</dbReference>
<keyword evidence="2" id="KW-1015">Disulfide bond</keyword>
<dbReference type="PANTHER" id="PTHR11481">
    <property type="entry name" value="IMMUNOGLOBULIN FC RECEPTOR"/>
    <property type="match status" value="1"/>
</dbReference>
<dbReference type="GO" id="GO:0007166">
    <property type="term" value="P:cell surface receptor signaling pathway"/>
    <property type="evidence" value="ECO:0007669"/>
    <property type="project" value="TreeGrafter"/>
</dbReference>
<evidence type="ECO:0000259" key="3">
    <source>
        <dbReference type="PROSITE" id="PS50835"/>
    </source>
</evidence>
<dbReference type="PROSITE" id="PS50835">
    <property type="entry name" value="IG_LIKE"/>
    <property type="match status" value="2"/>
</dbReference>
<feature type="domain" description="Ig-like" evidence="3">
    <location>
        <begin position="154"/>
        <end position="241"/>
    </location>
</feature>
<dbReference type="GO" id="GO:0004888">
    <property type="term" value="F:transmembrane signaling receptor activity"/>
    <property type="evidence" value="ECO:0007669"/>
    <property type="project" value="TreeGrafter"/>
</dbReference>
<reference evidence="4" key="1">
    <citation type="submission" date="2025-08" db="UniProtKB">
        <authorList>
            <consortium name="Ensembl"/>
        </authorList>
    </citation>
    <scope>IDENTIFICATION</scope>
</reference>
<dbReference type="InterPro" id="IPR003599">
    <property type="entry name" value="Ig_sub"/>
</dbReference>
<dbReference type="SUPFAM" id="SSF48726">
    <property type="entry name" value="Immunoglobulin"/>
    <property type="match status" value="2"/>
</dbReference>
<evidence type="ECO:0000313" key="4">
    <source>
        <dbReference type="Ensembl" id="ENSCCRP00010115112.1"/>
    </source>
</evidence>
<evidence type="ECO:0000313" key="5">
    <source>
        <dbReference type="Proteomes" id="UP000694427"/>
    </source>
</evidence>
<proteinExistence type="predicted"/>
<evidence type="ECO:0000256" key="1">
    <source>
        <dbReference type="ARBA" id="ARBA00022729"/>
    </source>
</evidence>
<dbReference type="InterPro" id="IPR013783">
    <property type="entry name" value="Ig-like_fold"/>
</dbReference>
<reference evidence="4" key="2">
    <citation type="submission" date="2025-09" db="UniProtKB">
        <authorList>
            <consortium name="Ensembl"/>
        </authorList>
    </citation>
    <scope>IDENTIFICATION</scope>
</reference>
<dbReference type="SMART" id="SM00409">
    <property type="entry name" value="IG"/>
    <property type="match status" value="2"/>
</dbReference>
<accession>A0A8C1Q3Z8</accession>
<feature type="domain" description="Ig-like" evidence="3">
    <location>
        <begin position="70"/>
        <end position="149"/>
    </location>
</feature>
<dbReference type="Pfam" id="PF13895">
    <property type="entry name" value="Ig_2"/>
    <property type="match status" value="1"/>
</dbReference>
<dbReference type="InterPro" id="IPR050488">
    <property type="entry name" value="Ig_Fc_receptor"/>
</dbReference>
<dbReference type="Proteomes" id="UP000694427">
    <property type="component" value="Unplaced"/>
</dbReference>
<dbReference type="Gene3D" id="2.60.40.10">
    <property type="entry name" value="Immunoglobulins"/>
    <property type="match status" value="3"/>
</dbReference>
<organism evidence="4 5">
    <name type="scientific">Cyprinus carpio</name>
    <name type="common">Common carp</name>
    <dbReference type="NCBI Taxonomy" id="7962"/>
    <lineage>
        <taxon>Eukaryota</taxon>
        <taxon>Metazoa</taxon>
        <taxon>Chordata</taxon>
        <taxon>Craniata</taxon>
        <taxon>Vertebrata</taxon>
        <taxon>Euteleostomi</taxon>
        <taxon>Actinopterygii</taxon>
        <taxon>Neopterygii</taxon>
        <taxon>Teleostei</taxon>
        <taxon>Ostariophysi</taxon>
        <taxon>Cypriniformes</taxon>
        <taxon>Cyprinidae</taxon>
        <taxon>Cyprininae</taxon>
        <taxon>Cyprinus</taxon>
    </lineage>
</organism>
<dbReference type="GO" id="GO:0009897">
    <property type="term" value="C:external side of plasma membrane"/>
    <property type="evidence" value="ECO:0007669"/>
    <property type="project" value="TreeGrafter"/>
</dbReference>
<keyword evidence="1" id="KW-0732">Signal</keyword>
<name>A0A8C1Q3Z8_CYPCA</name>
<dbReference type="GO" id="GO:0006955">
    <property type="term" value="P:immune response"/>
    <property type="evidence" value="ECO:0007669"/>
    <property type="project" value="TreeGrafter"/>
</dbReference>
<dbReference type="Ensembl" id="ENSCCRT00010127988.1">
    <property type="protein sequence ID" value="ENSCCRP00010115112.1"/>
    <property type="gene ID" value="ENSCCRG00010050568.1"/>
</dbReference>
<keyword evidence="5" id="KW-1185">Reference proteome</keyword>
<dbReference type="InterPro" id="IPR007110">
    <property type="entry name" value="Ig-like_dom"/>
</dbReference>
<dbReference type="PANTHER" id="PTHR11481:SF64">
    <property type="entry name" value="FC RECEPTOR-LIKE PROTEIN 4"/>
    <property type="match status" value="1"/>
</dbReference>
<evidence type="ECO:0000256" key="2">
    <source>
        <dbReference type="ARBA" id="ARBA00023157"/>
    </source>
</evidence>
<protein>
    <recommendedName>
        <fullName evidence="3">Ig-like domain-containing protein</fullName>
    </recommendedName>
</protein>